<dbReference type="EMBL" id="JAXIOK010000018">
    <property type="protein sequence ID" value="KAK4748981.1"/>
    <property type="molecule type" value="Genomic_DNA"/>
</dbReference>
<keyword evidence="3" id="KW-1185">Reference proteome</keyword>
<evidence type="ECO:0000256" key="1">
    <source>
        <dbReference type="SAM" id="MobiDB-lite"/>
    </source>
</evidence>
<reference evidence="2 3" key="1">
    <citation type="journal article" date="2023" name="Hortic Res">
        <title>Pangenome of water caltrop reveals structural variations and asymmetric subgenome divergence after allopolyploidization.</title>
        <authorList>
            <person name="Zhang X."/>
            <person name="Chen Y."/>
            <person name="Wang L."/>
            <person name="Yuan Y."/>
            <person name="Fang M."/>
            <person name="Shi L."/>
            <person name="Lu R."/>
            <person name="Comes H.P."/>
            <person name="Ma Y."/>
            <person name="Chen Y."/>
            <person name="Huang G."/>
            <person name="Zhou Y."/>
            <person name="Zheng Z."/>
            <person name="Qiu Y."/>
        </authorList>
    </citation>
    <scope>NUCLEOTIDE SEQUENCE [LARGE SCALE GENOMIC DNA]</scope>
    <source>
        <tissue evidence="2">Roots</tissue>
    </source>
</reference>
<evidence type="ECO:0000313" key="3">
    <source>
        <dbReference type="Proteomes" id="UP001345219"/>
    </source>
</evidence>
<dbReference type="AlphaFoldDB" id="A0AAN7GQB2"/>
<comment type="caution">
    <text evidence="2">The sequence shown here is derived from an EMBL/GenBank/DDBJ whole genome shotgun (WGS) entry which is preliminary data.</text>
</comment>
<dbReference type="Proteomes" id="UP001345219">
    <property type="component" value="Chromosome 21"/>
</dbReference>
<feature type="region of interest" description="Disordered" evidence="1">
    <location>
        <begin position="1"/>
        <end position="41"/>
    </location>
</feature>
<organism evidence="2 3">
    <name type="scientific">Trapa incisa</name>
    <dbReference type="NCBI Taxonomy" id="236973"/>
    <lineage>
        <taxon>Eukaryota</taxon>
        <taxon>Viridiplantae</taxon>
        <taxon>Streptophyta</taxon>
        <taxon>Embryophyta</taxon>
        <taxon>Tracheophyta</taxon>
        <taxon>Spermatophyta</taxon>
        <taxon>Magnoliopsida</taxon>
        <taxon>eudicotyledons</taxon>
        <taxon>Gunneridae</taxon>
        <taxon>Pentapetalae</taxon>
        <taxon>rosids</taxon>
        <taxon>malvids</taxon>
        <taxon>Myrtales</taxon>
        <taxon>Lythraceae</taxon>
        <taxon>Trapa</taxon>
    </lineage>
</organism>
<gene>
    <name evidence="2" type="ORF">SAY87_026430</name>
</gene>
<protein>
    <submittedName>
        <fullName evidence="2">Uncharacterized protein</fullName>
    </submittedName>
</protein>
<accession>A0AAN7GQB2</accession>
<proteinExistence type="predicted"/>
<name>A0AAN7GQB2_9MYRT</name>
<evidence type="ECO:0000313" key="2">
    <source>
        <dbReference type="EMBL" id="KAK4748981.1"/>
    </source>
</evidence>
<feature type="compositionally biased region" description="Low complexity" evidence="1">
    <location>
        <begin position="8"/>
        <end position="31"/>
    </location>
</feature>
<sequence length="100" mass="10843">MLSAAEEPSWPTTSTATTAASAASPMSTRRPAGIDSPLPNMSSHCVAESLLMIAYATERNNNPRSHLVFEGGSREEELISCLEEEAEKKRKDETPPPLQE</sequence>